<reference evidence="6" key="2">
    <citation type="submission" date="2025-08" db="UniProtKB">
        <authorList>
            <consortium name="Ensembl"/>
        </authorList>
    </citation>
    <scope>IDENTIFICATION</scope>
</reference>
<dbReference type="InterPro" id="IPR025307">
    <property type="entry name" value="FIIND_dom"/>
</dbReference>
<keyword evidence="3" id="KW-0399">Innate immunity</keyword>
<evidence type="ECO:0000256" key="1">
    <source>
        <dbReference type="ARBA" id="ARBA00004514"/>
    </source>
</evidence>
<comment type="subcellular location">
    <subcellularLocation>
        <location evidence="1">Cytoplasm</location>
        <location evidence="1">Cytosol</location>
    </subcellularLocation>
</comment>
<dbReference type="PROSITE" id="PS51830">
    <property type="entry name" value="FIIND"/>
    <property type="match status" value="1"/>
</dbReference>
<evidence type="ECO:0000256" key="2">
    <source>
        <dbReference type="ARBA" id="ARBA00022490"/>
    </source>
</evidence>
<dbReference type="InterPro" id="IPR051249">
    <property type="entry name" value="NLRP_Inflammasome"/>
</dbReference>
<feature type="domain" description="FIIND" evidence="5">
    <location>
        <begin position="20"/>
        <end position="289"/>
    </location>
</feature>
<evidence type="ECO:0000256" key="3">
    <source>
        <dbReference type="ARBA" id="ARBA00022588"/>
    </source>
</evidence>
<dbReference type="PANTHER" id="PTHR46985">
    <property type="entry name" value="NACHT, LRR AND PYD DOMAINS-CONTAINING PROTEIN 1"/>
    <property type="match status" value="1"/>
</dbReference>
<dbReference type="GO" id="GO:0045087">
    <property type="term" value="P:innate immune response"/>
    <property type="evidence" value="ECO:0007669"/>
    <property type="project" value="UniProtKB-KW"/>
</dbReference>
<accession>A0A673CS54</accession>
<dbReference type="GeneID" id="115411318"/>
<reference evidence="6" key="3">
    <citation type="submission" date="2025-09" db="UniProtKB">
        <authorList>
            <consortium name="Ensembl"/>
        </authorList>
    </citation>
    <scope>IDENTIFICATION</scope>
</reference>
<keyword evidence="7" id="KW-1185">Reference proteome</keyword>
<evidence type="ECO:0000256" key="4">
    <source>
        <dbReference type="ARBA" id="ARBA00022859"/>
    </source>
</evidence>
<dbReference type="AlphaFoldDB" id="A0A673CS54"/>
<dbReference type="RefSeq" id="XP_029979280.1">
    <property type="nucleotide sequence ID" value="XM_030123420.1"/>
</dbReference>
<dbReference type="Proteomes" id="UP000472271">
    <property type="component" value="Chromosome 20"/>
</dbReference>
<dbReference type="InParanoid" id="A0A673CS54"/>
<proteinExistence type="predicted"/>
<protein>
    <submittedName>
        <fullName evidence="6">NACHT, LRR and PYD domains-containing protein 1-like</fullName>
    </submittedName>
</protein>
<keyword evidence="2" id="KW-0963">Cytoplasm</keyword>
<reference evidence="6" key="1">
    <citation type="submission" date="2019-06" db="EMBL/GenBank/DDBJ databases">
        <authorList>
            <consortium name="Wellcome Sanger Institute Data Sharing"/>
        </authorList>
    </citation>
    <scope>NUCLEOTIDE SEQUENCE [LARGE SCALE GENOMIC DNA]</scope>
</reference>
<sequence length="289" mass="32612">MDKTGQNPEKQLVCAEAQAGASNWEEFTPEVTQGFGFIAYKFSCPRPGSFHCSQTGLVFVVDGEATLQYRTVYWDVNLLESSGSGAAGPLLNIECPEDAVRQLHFPHCETEPVQRSKKWLCVVNITDDGMSFIKPLDITSSHVVINVCSLSKYGLLERSIQYTRSVRCRVLLLLAPVNYRTRSQNLFVLMLPCNVVLDAVKSQHMTDIVIETPTPLDLIRERKYNVLCPEGNLIQPQEDDFDLDFGPNYHPMFQVRLVPNTERVTLTIQEEKKKNVWEQTIDLTGSGLL</sequence>
<evidence type="ECO:0000313" key="6">
    <source>
        <dbReference type="Ensembl" id="ENSSORP00005054768.1"/>
    </source>
</evidence>
<evidence type="ECO:0000313" key="7">
    <source>
        <dbReference type="Proteomes" id="UP000472271"/>
    </source>
</evidence>
<dbReference type="Pfam" id="PF23679">
    <property type="entry name" value="UPA-FIIND"/>
    <property type="match status" value="1"/>
</dbReference>
<keyword evidence="4" id="KW-0391">Immunity</keyword>
<dbReference type="PANTHER" id="PTHR46985:SF2">
    <property type="entry name" value="APOPTOSIS-ASSOCIATED SPECK-LIKE PROTEIN CONTAINING A CARD"/>
    <property type="match status" value="1"/>
</dbReference>
<dbReference type="Pfam" id="PF13553">
    <property type="entry name" value="FIIND"/>
    <property type="match status" value="1"/>
</dbReference>
<dbReference type="OrthoDB" id="8891580at2759"/>
<dbReference type="GO" id="GO:0005829">
    <property type="term" value="C:cytosol"/>
    <property type="evidence" value="ECO:0007669"/>
    <property type="project" value="UniProtKB-SubCell"/>
</dbReference>
<organism evidence="6 7">
    <name type="scientific">Sphaeramia orbicularis</name>
    <name type="common">orbiculate cardinalfish</name>
    <dbReference type="NCBI Taxonomy" id="375764"/>
    <lineage>
        <taxon>Eukaryota</taxon>
        <taxon>Metazoa</taxon>
        <taxon>Chordata</taxon>
        <taxon>Craniata</taxon>
        <taxon>Vertebrata</taxon>
        <taxon>Euteleostomi</taxon>
        <taxon>Actinopterygii</taxon>
        <taxon>Neopterygii</taxon>
        <taxon>Teleostei</taxon>
        <taxon>Neoteleostei</taxon>
        <taxon>Acanthomorphata</taxon>
        <taxon>Gobiaria</taxon>
        <taxon>Kurtiformes</taxon>
        <taxon>Apogonoidei</taxon>
        <taxon>Apogonidae</taxon>
        <taxon>Apogoninae</taxon>
        <taxon>Sphaeramia</taxon>
    </lineage>
</organism>
<dbReference type="Ensembl" id="ENSSORT00005056044.1">
    <property type="protein sequence ID" value="ENSSORP00005054768.1"/>
    <property type="gene ID" value="ENSSORG00005024503.1"/>
</dbReference>
<gene>
    <name evidence="6" type="primary">LOC115411318</name>
</gene>
<evidence type="ECO:0000259" key="5">
    <source>
        <dbReference type="PROSITE" id="PS51830"/>
    </source>
</evidence>
<name>A0A673CS54_9TELE</name>